<evidence type="ECO:0000313" key="13">
    <source>
        <dbReference type="EMBL" id="CAI4030788.1"/>
    </source>
</evidence>
<dbReference type="EMBL" id="OX365700">
    <property type="protein sequence ID" value="CAI4030788.1"/>
    <property type="molecule type" value="Genomic_DNA"/>
</dbReference>
<feature type="region of interest" description="Disordered" evidence="12">
    <location>
        <begin position="380"/>
        <end position="408"/>
    </location>
</feature>
<evidence type="ECO:0000256" key="5">
    <source>
        <dbReference type="ARBA" id="ARBA00013151"/>
    </source>
</evidence>
<dbReference type="InterPro" id="IPR013785">
    <property type="entry name" value="Aldolase_TIM"/>
</dbReference>
<feature type="active site" description="Schiff-base intermediate with substrate" evidence="11">
    <location>
        <position position="148"/>
    </location>
</feature>
<dbReference type="InterPro" id="IPR004732">
    <property type="entry name" value="Transaldolase_2"/>
</dbReference>
<keyword evidence="9 11" id="KW-0704">Schiff base</keyword>
<sequence length="408" mass="44792">MRVSNVKILNPVRALRIFGQSVWLDSIDRSLIASGRLQHLITEDGLGGVTSNPAIFEKAITGGADYAADLHTFRRECGLDAKACYERLAIEDIQSAADLLQPVYARTKRRDGYVSLEISPYLARDTRGTVDEARRLWDAVGRDNLMIKVPATPEGIPAIVQLLSRGINVNVTLIFSQDAYARVAEACLLGFEQLGERGGDVGSVASVASVFVSRLDTAADASIDARLKTATREADQILLKSLQGKVAVANAKLIYQRYRTLFSGPRWDALAARGAMPQRVLWASTGTKNPRYRDVLYLEELIGPETVSTVPPATLEAFRDHGHPEFRLTEGIEEANNTLTELQRAGISLKELTDRLLDEGLQSFRAAYDRLLDVIEHRSKADQPERSNGCPFALPASSPYGSGLGQRR</sequence>
<dbReference type="PANTHER" id="PTHR10683:SF31">
    <property type="entry name" value="TRANSALDOLASE"/>
    <property type="match status" value="1"/>
</dbReference>
<dbReference type="KEGG" id="nti:DNFV4_01218"/>
<dbReference type="RefSeq" id="WP_289267759.1">
    <property type="nucleotide sequence ID" value="NZ_OX365700.1"/>
</dbReference>
<evidence type="ECO:0000256" key="1">
    <source>
        <dbReference type="ARBA" id="ARBA00003518"/>
    </source>
</evidence>
<evidence type="ECO:0000313" key="14">
    <source>
        <dbReference type="Proteomes" id="UP001179121"/>
    </source>
</evidence>
<evidence type="ECO:0000256" key="3">
    <source>
        <dbReference type="ARBA" id="ARBA00004857"/>
    </source>
</evidence>
<dbReference type="CDD" id="cd00955">
    <property type="entry name" value="Transaldolase_like"/>
    <property type="match status" value="1"/>
</dbReference>
<keyword evidence="7 11" id="KW-0808">Transferase</keyword>
<comment type="similarity">
    <text evidence="4 11">Belongs to the transaldolase family. Type 2 subfamily.</text>
</comment>
<comment type="function">
    <text evidence="1 11">Transaldolase is important for the balance of metabolites in the pentose-phosphate pathway.</text>
</comment>
<dbReference type="EC" id="2.2.1.2" evidence="5 11"/>
<evidence type="ECO:0000256" key="10">
    <source>
        <dbReference type="ARBA" id="ARBA00048810"/>
    </source>
</evidence>
<comment type="catalytic activity">
    <reaction evidence="10 11">
        <text>D-sedoheptulose 7-phosphate + D-glyceraldehyde 3-phosphate = D-erythrose 4-phosphate + beta-D-fructose 6-phosphate</text>
        <dbReference type="Rhea" id="RHEA:17053"/>
        <dbReference type="ChEBI" id="CHEBI:16897"/>
        <dbReference type="ChEBI" id="CHEBI:57483"/>
        <dbReference type="ChEBI" id="CHEBI:57634"/>
        <dbReference type="ChEBI" id="CHEBI:59776"/>
        <dbReference type="EC" id="2.2.1.2"/>
    </reaction>
</comment>
<dbReference type="NCBIfam" id="TIGR00876">
    <property type="entry name" value="tal_mycobact"/>
    <property type="match status" value="1"/>
</dbReference>
<evidence type="ECO:0000256" key="7">
    <source>
        <dbReference type="ARBA" id="ARBA00022679"/>
    </source>
</evidence>
<keyword evidence="6 11" id="KW-0963">Cytoplasm</keyword>
<comment type="pathway">
    <text evidence="3 11">Carbohydrate degradation; pentose phosphate pathway; D-glyceraldehyde 3-phosphate and beta-D-fructose 6-phosphate from D-ribose 5-phosphate and D-xylulose 5-phosphate (non-oxidative stage): step 2/3.</text>
</comment>
<dbReference type="InterPro" id="IPR018225">
    <property type="entry name" value="Transaldolase_AS"/>
</dbReference>
<keyword evidence="8 11" id="KW-0570">Pentose shunt</keyword>
<reference evidence="13" key="1">
    <citation type="submission" date="2022-10" db="EMBL/GenBank/DDBJ databases">
        <authorList>
            <person name="Koch H."/>
        </authorList>
    </citation>
    <scope>NUCLEOTIDE SEQUENCE</scope>
    <source>
        <strain evidence="13">DNF</strain>
    </source>
</reference>
<name>A0AA86TAC2_9BACT</name>
<protein>
    <recommendedName>
        <fullName evidence="5 11">Transaldolase</fullName>
        <ecNumber evidence="5 11">2.2.1.2</ecNumber>
    </recommendedName>
</protein>
<evidence type="ECO:0000256" key="4">
    <source>
        <dbReference type="ARBA" id="ARBA00008426"/>
    </source>
</evidence>
<dbReference type="PIRSF" id="PIRSF036915">
    <property type="entry name" value="Trnald_Bac_Plnt"/>
    <property type="match status" value="1"/>
</dbReference>
<evidence type="ECO:0000256" key="11">
    <source>
        <dbReference type="HAMAP-Rule" id="MF_00493"/>
    </source>
</evidence>
<dbReference type="GO" id="GO:0005975">
    <property type="term" value="P:carbohydrate metabolic process"/>
    <property type="evidence" value="ECO:0007669"/>
    <property type="project" value="InterPro"/>
</dbReference>
<dbReference type="HAMAP" id="MF_00493">
    <property type="entry name" value="Transaldolase_2"/>
    <property type="match status" value="1"/>
</dbReference>
<evidence type="ECO:0000256" key="6">
    <source>
        <dbReference type="ARBA" id="ARBA00022490"/>
    </source>
</evidence>
<dbReference type="PROSITE" id="PS01054">
    <property type="entry name" value="TRANSALDOLASE_1"/>
    <property type="match status" value="1"/>
</dbReference>
<dbReference type="GO" id="GO:0004801">
    <property type="term" value="F:transaldolase activity"/>
    <property type="evidence" value="ECO:0007669"/>
    <property type="project" value="UniProtKB-UniRule"/>
</dbReference>
<dbReference type="GO" id="GO:0005737">
    <property type="term" value="C:cytoplasm"/>
    <property type="evidence" value="ECO:0007669"/>
    <property type="project" value="UniProtKB-SubCell"/>
</dbReference>
<evidence type="ECO:0000256" key="12">
    <source>
        <dbReference type="SAM" id="MobiDB-lite"/>
    </source>
</evidence>
<dbReference type="Pfam" id="PF00923">
    <property type="entry name" value="TAL_FSA"/>
    <property type="match status" value="1"/>
</dbReference>
<accession>A0AA86TAC2</accession>
<dbReference type="Proteomes" id="UP001179121">
    <property type="component" value="Chromosome"/>
</dbReference>
<proteinExistence type="inferred from homology"/>
<evidence type="ECO:0000256" key="2">
    <source>
        <dbReference type="ARBA" id="ARBA00004496"/>
    </source>
</evidence>
<dbReference type="NCBIfam" id="NF002881">
    <property type="entry name" value="PRK03343.1"/>
    <property type="match status" value="1"/>
</dbReference>
<evidence type="ECO:0000256" key="9">
    <source>
        <dbReference type="ARBA" id="ARBA00023270"/>
    </source>
</evidence>
<organism evidence="13 14">
    <name type="scientific">Nitrospira tepida</name>
    <dbReference type="NCBI Taxonomy" id="2973512"/>
    <lineage>
        <taxon>Bacteria</taxon>
        <taxon>Pseudomonadati</taxon>
        <taxon>Nitrospirota</taxon>
        <taxon>Nitrospiria</taxon>
        <taxon>Nitrospirales</taxon>
        <taxon>Nitrospiraceae</taxon>
        <taxon>Nitrospira</taxon>
    </lineage>
</organism>
<dbReference type="Gene3D" id="3.20.20.70">
    <property type="entry name" value="Aldolase class I"/>
    <property type="match status" value="1"/>
</dbReference>
<dbReference type="PANTHER" id="PTHR10683">
    <property type="entry name" value="TRANSALDOLASE"/>
    <property type="match status" value="1"/>
</dbReference>
<dbReference type="SUPFAM" id="SSF51569">
    <property type="entry name" value="Aldolase"/>
    <property type="match status" value="1"/>
</dbReference>
<comment type="subcellular location">
    <subcellularLocation>
        <location evidence="2 11">Cytoplasm</location>
    </subcellularLocation>
</comment>
<dbReference type="InterPro" id="IPR001585">
    <property type="entry name" value="TAL/FSA"/>
</dbReference>
<keyword evidence="14" id="KW-1185">Reference proteome</keyword>
<gene>
    <name evidence="11" type="primary">tal</name>
    <name evidence="13" type="ORF">DNFV4_01218</name>
</gene>
<dbReference type="AlphaFoldDB" id="A0AA86TAC2"/>
<evidence type="ECO:0000256" key="8">
    <source>
        <dbReference type="ARBA" id="ARBA00023126"/>
    </source>
</evidence>
<dbReference type="GO" id="GO:0006098">
    <property type="term" value="P:pentose-phosphate shunt"/>
    <property type="evidence" value="ECO:0007669"/>
    <property type="project" value="UniProtKB-UniRule"/>
</dbReference>